<dbReference type="AlphaFoldDB" id="A0AB34J0H8"/>
<evidence type="ECO:0000313" key="2">
    <source>
        <dbReference type="EMBL" id="KAL1510859.1"/>
    </source>
</evidence>
<organism evidence="2 3">
    <name type="scientific">Prymnesium parvum</name>
    <name type="common">Toxic golden alga</name>
    <dbReference type="NCBI Taxonomy" id="97485"/>
    <lineage>
        <taxon>Eukaryota</taxon>
        <taxon>Haptista</taxon>
        <taxon>Haptophyta</taxon>
        <taxon>Prymnesiophyceae</taxon>
        <taxon>Prymnesiales</taxon>
        <taxon>Prymnesiaceae</taxon>
        <taxon>Prymnesium</taxon>
    </lineage>
</organism>
<protein>
    <submittedName>
        <fullName evidence="2">Uncharacterized protein</fullName>
    </submittedName>
</protein>
<feature type="compositionally biased region" description="Low complexity" evidence="1">
    <location>
        <begin position="1"/>
        <end position="22"/>
    </location>
</feature>
<name>A0AB34J0H8_PRYPA</name>
<dbReference type="Proteomes" id="UP001515480">
    <property type="component" value="Unassembled WGS sequence"/>
</dbReference>
<accession>A0AB34J0H8</accession>
<evidence type="ECO:0000256" key="1">
    <source>
        <dbReference type="SAM" id="MobiDB-lite"/>
    </source>
</evidence>
<dbReference type="EMBL" id="JBGBPQ010000014">
    <property type="protein sequence ID" value="KAL1510859.1"/>
    <property type="molecule type" value="Genomic_DNA"/>
</dbReference>
<gene>
    <name evidence="2" type="ORF">AB1Y20_005692</name>
</gene>
<feature type="region of interest" description="Disordered" evidence="1">
    <location>
        <begin position="1"/>
        <end position="52"/>
    </location>
</feature>
<sequence>MQTPSSSESASGGASSNPSISGHADHSAASPLHRMVRQDSRSGGLAGELRVPEPGTLKHMLTLLQIELLRLDASVSLAGRSSGSVARLRKHKPQIFLAN</sequence>
<comment type="caution">
    <text evidence="2">The sequence shown here is derived from an EMBL/GenBank/DDBJ whole genome shotgun (WGS) entry which is preliminary data.</text>
</comment>
<reference evidence="2 3" key="1">
    <citation type="journal article" date="2024" name="Science">
        <title>Giant polyketide synthase enzymes in the biosynthesis of giant marine polyether toxins.</title>
        <authorList>
            <person name="Fallon T.R."/>
            <person name="Shende V.V."/>
            <person name="Wierzbicki I.H."/>
            <person name="Pendleton A.L."/>
            <person name="Watervoot N.F."/>
            <person name="Auber R.P."/>
            <person name="Gonzalez D.J."/>
            <person name="Wisecaver J.H."/>
            <person name="Moore B.S."/>
        </authorList>
    </citation>
    <scope>NUCLEOTIDE SEQUENCE [LARGE SCALE GENOMIC DNA]</scope>
    <source>
        <strain evidence="2 3">12B1</strain>
    </source>
</reference>
<keyword evidence="3" id="KW-1185">Reference proteome</keyword>
<evidence type="ECO:0000313" key="3">
    <source>
        <dbReference type="Proteomes" id="UP001515480"/>
    </source>
</evidence>
<proteinExistence type="predicted"/>